<reference evidence="6 7" key="1">
    <citation type="submission" date="2019-05" db="EMBL/GenBank/DDBJ databases">
        <title>Emergence of the Ug99 lineage of the wheat stem rust pathogen through somatic hybridization.</title>
        <authorList>
            <person name="Li F."/>
            <person name="Upadhyaya N.M."/>
            <person name="Sperschneider J."/>
            <person name="Matny O."/>
            <person name="Nguyen-Phuc H."/>
            <person name="Mago R."/>
            <person name="Raley C."/>
            <person name="Miller M.E."/>
            <person name="Silverstein K.A.T."/>
            <person name="Henningsen E."/>
            <person name="Hirsch C.D."/>
            <person name="Visser B."/>
            <person name="Pretorius Z.A."/>
            <person name="Steffenson B.J."/>
            <person name="Schwessinger B."/>
            <person name="Dodds P.N."/>
            <person name="Figueroa M."/>
        </authorList>
    </citation>
    <scope>NUCLEOTIDE SEQUENCE [LARGE SCALE GENOMIC DNA]</scope>
    <source>
        <strain evidence="5">21-0</strain>
        <strain evidence="4 7">Ug99</strain>
    </source>
</reference>
<dbReference type="Pfam" id="PF00080">
    <property type="entry name" value="Sod_Cu"/>
    <property type="match status" value="1"/>
</dbReference>
<dbReference type="AlphaFoldDB" id="A0A5B0NPQ0"/>
<dbReference type="EMBL" id="VDEP01000510">
    <property type="protein sequence ID" value="KAA1065406.1"/>
    <property type="molecule type" value="Genomic_DNA"/>
</dbReference>
<keyword evidence="6" id="KW-1185">Reference proteome</keyword>
<evidence type="ECO:0000313" key="5">
    <source>
        <dbReference type="EMBL" id="KAA1090823.1"/>
    </source>
</evidence>
<organism evidence="5 6">
    <name type="scientific">Puccinia graminis f. sp. tritici</name>
    <dbReference type="NCBI Taxonomy" id="56615"/>
    <lineage>
        <taxon>Eukaryota</taxon>
        <taxon>Fungi</taxon>
        <taxon>Dikarya</taxon>
        <taxon>Basidiomycota</taxon>
        <taxon>Pucciniomycotina</taxon>
        <taxon>Pucciniomycetes</taxon>
        <taxon>Pucciniales</taxon>
        <taxon>Pucciniaceae</taxon>
        <taxon>Puccinia</taxon>
    </lineage>
</organism>
<proteinExistence type="predicted"/>
<dbReference type="SUPFAM" id="SSF49329">
    <property type="entry name" value="Cu,Zn superoxide dismutase-like"/>
    <property type="match status" value="1"/>
</dbReference>
<protein>
    <recommendedName>
        <fullName evidence="3">Superoxide dismutase copper/zinc binding domain-containing protein</fullName>
    </recommendedName>
</protein>
<gene>
    <name evidence="5" type="ORF">PGT21_014772</name>
    <name evidence="4" type="ORF">PGTUg99_016976</name>
</gene>
<keyword evidence="2" id="KW-0732">Signal</keyword>
<feature type="region of interest" description="Disordered" evidence="1">
    <location>
        <begin position="30"/>
        <end position="50"/>
    </location>
</feature>
<accession>A0A5B0NPQ0</accession>
<evidence type="ECO:0000256" key="2">
    <source>
        <dbReference type="SAM" id="SignalP"/>
    </source>
</evidence>
<dbReference type="InterPro" id="IPR001424">
    <property type="entry name" value="SOD_Cu_Zn_dom"/>
</dbReference>
<evidence type="ECO:0000313" key="6">
    <source>
        <dbReference type="Proteomes" id="UP000324748"/>
    </source>
</evidence>
<comment type="caution">
    <text evidence="5">The sequence shown here is derived from an EMBL/GenBank/DDBJ whole genome shotgun (WGS) entry which is preliminary data.</text>
</comment>
<evidence type="ECO:0000259" key="3">
    <source>
        <dbReference type="Pfam" id="PF00080"/>
    </source>
</evidence>
<dbReference type="Proteomes" id="UP000325313">
    <property type="component" value="Unassembled WGS sequence"/>
</dbReference>
<evidence type="ECO:0000256" key="1">
    <source>
        <dbReference type="SAM" id="MobiDB-lite"/>
    </source>
</evidence>
<evidence type="ECO:0000313" key="7">
    <source>
        <dbReference type="Proteomes" id="UP000325313"/>
    </source>
</evidence>
<feature type="domain" description="Superoxide dismutase copper/zinc binding" evidence="3">
    <location>
        <begin position="65"/>
        <end position="141"/>
    </location>
</feature>
<evidence type="ECO:0000313" key="4">
    <source>
        <dbReference type="EMBL" id="KAA1065406.1"/>
    </source>
</evidence>
<dbReference type="Gene3D" id="2.60.40.200">
    <property type="entry name" value="Superoxide dismutase, copper/zinc binding domain"/>
    <property type="match status" value="1"/>
</dbReference>
<dbReference type="GO" id="GO:0046872">
    <property type="term" value="F:metal ion binding"/>
    <property type="evidence" value="ECO:0007669"/>
    <property type="project" value="InterPro"/>
</dbReference>
<name>A0A5B0NPQ0_PUCGR</name>
<dbReference type="EMBL" id="VSWC01000092">
    <property type="protein sequence ID" value="KAA1090823.1"/>
    <property type="molecule type" value="Genomic_DNA"/>
</dbReference>
<feature type="chain" id="PRO_5033848956" description="Superoxide dismutase copper/zinc binding domain-containing protein" evidence="2">
    <location>
        <begin position="28"/>
        <end position="191"/>
    </location>
</feature>
<dbReference type="InterPro" id="IPR036423">
    <property type="entry name" value="SOD-like_Cu/Zn_dom_sf"/>
</dbReference>
<sequence>MKLHILSPGNALVLLFLVFVCVPAVVTQGTKTQPAPKTPNRTGSGRGNANSACTEGVANLVGTTVSGTIRFLKQGTSGTKVQIEVKGLKRGESSNFHFHEKPAGADGKNCEAAGNHFGVNGKPMCSGRAPDQNACQIGDLSGKSEPLSVRGNGGPVTLTVVLVQRSVSFLSYATQKLLLAGIFGPLTLQDF</sequence>
<feature type="signal peptide" evidence="2">
    <location>
        <begin position="1"/>
        <end position="27"/>
    </location>
</feature>
<dbReference type="Proteomes" id="UP000324748">
    <property type="component" value="Unassembled WGS sequence"/>
</dbReference>
<dbReference type="GO" id="GO:0006801">
    <property type="term" value="P:superoxide metabolic process"/>
    <property type="evidence" value="ECO:0007669"/>
    <property type="project" value="InterPro"/>
</dbReference>